<dbReference type="Pfam" id="PF15365">
    <property type="entry name" value="PNRC"/>
    <property type="match status" value="1"/>
</dbReference>
<sequence length="480" mass="50576">MSAQPGTETPLKPAYAGPTFHASPAASSLPVPRFVSKSVPTNVEQPGLQARLNEESDRGEGPASSSGTTPKLAPTVPSQDRGPTPIDFLLDADRREKARAGSRDSGSHTPDRDPFFQQLTSESSKNDQLPENVKELPMHHSRSPSNRGMFPMELDGAQTENSRLAIPQGTPDRSRMPVSRSNTEPSKLSHADSEAAAQTLKSILGVPTNVQSPPGAVSNPFSNHGTASPQLHRNHSSNPSVPLSGSPTPPVTPSDGARLPPADLRYGNRNLSPLFQAARAPPPNRPSSGLRQQVEQEPPPAPAELPATNGLASPLSAHGPQQNTSPPPNPHFDVRAFSRAYLDKQIQAANPTMPSISLPSHAGNSDQSISNAVPSASLGREPSPFNSPSPASASSSQQDVLASGFIHRDIFPASHSDKAENKGASGPDHRLHNAATAAPNGSPVQTRSNHTQDVKTMEDSLRKILNLHAVGSQDGSAHPQ</sequence>
<feature type="compositionally biased region" description="Polar residues" evidence="1">
    <location>
        <begin position="347"/>
        <end position="374"/>
    </location>
</feature>
<evidence type="ECO:0000313" key="2">
    <source>
        <dbReference type="EMBL" id="KAF2238523.1"/>
    </source>
</evidence>
<name>A0A6A6HLU6_VIRVR</name>
<dbReference type="OrthoDB" id="2142961at2759"/>
<feature type="region of interest" description="Disordered" evidence="1">
    <location>
        <begin position="1"/>
        <end position="460"/>
    </location>
</feature>
<dbReference type="InterPro" id="IPR028322">
    <property type="entry name" value="PNRC-like_rgn"/>
</dbReference>
<proteinExistence type="predicted"/>
<accession>A0A6A6HLU6</accession>
<feature type="compositionally biased region" description="Basic and acidic residues" evidence="1">
    <location>
        <begin position="406"/>
        <end position="431"/>
    </location>
</feature>
<reference evidence="2" key="1">
    <citation type="journal article" date="2020" name="Stud. Mycol.">
        <title>101 Dothideomycetes genomes: a test case for predicting lifestyles and emergence of pathogens.</title>
        <authorList>
            <person name="Haridas S."/>
            <person name="Albert R."/>
            <person name="Binder M."/>
            <person name="Bloem J."/>
            <person name="Labutti K."/>
            <person name="Salamov A."/>
            <person name="Andreopoulos B."/>
            <person name="Baker S."/>
            <person name="Barry K."/>
            <person name="Bills G."/>
            <person name="Bluhm B."/>
            <person name="Cannon C."/>
            <person name="Castanera R."/>
            <person name="Culley D."/>
            <person name="Daum C."/>
            <person name="Ezra D."/>
            <person name="Gonzalez J."/>
            <person name="Henrissat B."/>
            <person name="Kuo A."/>
            <person name="Liang C."/>
            <person name="Lipzen A."/>
            <person name="Lutzoni F."/>
            <person name="Magnuson J."/>
            <person name="Mondo S."/>
            <person name="Nolan M."/>
            <person name="Ohm R."/>
            <person name="Pangilinan J."/>
            <person name="Park H.-J."/>
            <person name="Ramirez L."/>
            <person name="Alfaro M."/>
            <person name="Sun H."/>
            <person name="Tritt A."/>
            <person name="Yoshinaga Y."/>
            <person name="Zwiers L.-H."/>
            <person name="Turgeon B."/>
            <person name="Goodwin S."/>
            <person name="Spatafora J."/>
            <person name="Crous P."/>
            <person name="Grigoriev I."/>
        </authorList>
    </citation>
    <scope>NUCLEOTIDE SEQUENCE</scope>
    <source>
        <strain evidence="2">Tuck. ex Michener</strain>
    </source>
</reference>
<feature type="compositionally biased region" description="Low complexity" evidence="1">
    <location>
        <begin position="382"/>
        <end position="396"/>
    </location>
</feature>
<protein>
    <submittedName>
        <fullName evidence="2">Uncharacterized protein</fullName>
    </submittedName>
</protein>
<keyword evidence="3" id="KW-1185">Reference proteome</keyword>
<dbReference type="EMBL" id="ML991775">
    <property type="protein sequence ID" value="KAF2238523.1"/>
    <property type="molecule type" value="Genomic_DNA"/>
</dbReference>
<feature type="compositionally biased region" description="Basic and acidic residues" evidence="1">
    <location>
        <begin position="450"/>
        <end position="460"/>
    </location>
</feature>
<evidence type="ECO:0000313" key="3">
    <source>
        <dbReference type="Proteomes" id="UP000800092"/>
    </source>
</evidence>
<dbReference type="Proteomes" id="UP000800092">
    <property type="component" value="Unassembled WGS sequence"/>
</dbReference>
<feature type="compositionally biased region" description="Basic and acidic residues" evidence="1">
    <location>
        <begin position="91"/>
        <end position="114"/>
    </location>
</feature>
<feature type="compositionally biased region" description="Polar residues" evidence="1">
    <location>
        <begin position="219"/>
        <end position="246"/>
    </location>
</feature>
<feature type="compositionally biased region" description="Polar residues" evidence="1">
    <location>
        <begin position="117"/>
        <end position="129"/>
    </location>
</feature>
<organism evidence="2 3">
    <name type="scientific">Viridothelium virens</name>
    <name type="common">Speckled blister lichen</name>
    <name type="synonym">Trypethelium virens</name>
    <dbReference type="NCBI Taxonomy" id="1048519"/>
    <lineage>
        <taxon>Eukaryota</taxon>
        <taxon>Fungi</taxon>
        <taxon>Dikarya</taxon>
        <taxon>Ascomycota</taxon>
        <taxon>Pezizomycotina</taxon>
        <taxon>Dothideomycetes</taxon>
        <taxon>Dothideomycetes incertae sedis</taxon>
        <taxon>Trypetheliales</taxon>
        <taxon>Trypetheliaceae</taxon>
        <taxon>Viridothelium</taxon>
    </lineage>
</organism>
<evidence type="ECO:0000256" key="1">
    <source>
        <dbReference type="SAM" id="MobiDB-lite"/>
    </source>
</evidence>
<gene>
    <name evidence="2" type="ORF">EV356DRAFT_528981</name>
</gene>
<dbReference type="GO" id="GO:0016071">
    <property type="term" value="P:mRNA metabolic process"/>
    <property type="evidence" value="ECO:0007669"/>
    <property type="project" value="UniProtKB-ARBA"/>
</dbReference>
<dbReference type="AlphaFoldDB" id="A0A6A6HLU6"/>